<name>A0A644Y2V4_9ZZZZ</name>
<dbReference type="EMBL" id="VSSQ01003861">
    <property type="protein sequence ID" value="MPM22679.1"/>
    <property type="molecule type" value="Genomic_DNA"/>
</dbReference>
<dbReference type="PRINTS" id="PR00131">
    <property type="entry name" value="GLHYDRLASE1"/>
</dbReference>
<evidence type="ECO:0000256" key="6">
    <source>
        <dbReference type="ARBA" id="ARBA00023277"/>
    </source>
</evidence>
<keyword evidence="4 9" id="KW-0378">Hydrolase</keyword>
<dbReference type="FunFam" id="3.20.20.80:FF:000004">
    <property type="entry name" value="Beta-glucosidase 6-phospho-beta-glucosidase"/>
    <property type="match status" value="1"/>
</dbReference>
<dbReference type="PANTHER" id="PTHR10353:SF36">
    <property type="entry name" value="LP05116P"/>
    <property type="match status" value="1"/>
</dbReference>
<evidence type="ECO:0000256" key="5">
    <source>
        <dbReference type="ARBA" id="ARBA00023001"/>
    </source>
</evidence>
<dbReference type="Pfam" id="PF00232">
    <property type="entry name" value="Glyco_hydro_1"/>
    <property type="match status" value="1"/>
</dbReference>
<dbReference type="InterPro" id="IPR017736">
    <property type="entry name" value="Glyco_hydro_1_beta-glucosidase"/>
</dbReference>
<evidence type="ECO:0000313" key="9">
    <source>
        <dbReference type="EMBL" id="MPM22679.1"/>
    </source>
</evidence>
<dbReference type="GO" id="GO:0008422">
    <property type="term" value="F:beta-glucosidase activity"/>
    <property type="evidence" value="ECO:0007669"/>
    <property type="project" value="UniProtKB-EC"/>
</dbReference>
<dbReference type="InterPro" id="IPR033132">
    <property type="entry name" value="GH_1_N_CS"/>
</dbReference>
<keyword evidence="7 9" id="KW-0326">Glycosidase</keyword>
<dbReference type="EC" id="3.2.1.21" evidence="3"/>
<dbReference type="SUPFAM" id="SSF51445">
    <property type="entry name" value="(Trans)glycosidases"/>
    <property type="match status" value="1"/>
</dbReference>
<evidence type="ECO:0000256" key="8">
    <source>
        <dbReference type="ARBA" id="ARBA00023326"/>
    </source>
</evidence>
<dbReference type="PANTHER" id="PTHR10353">
    <property type="entry name" value="GLYCOSYL HYDROLASE"/>
    <property type="match status" value="1"/>
</dbReference>
<organism evidence="9">
    <name type="scientific">bioreactor metagenome</name>
    <dbReference type="NCBI Taxonomy" id="1076179"/>
    <lineage>
        <taxon>unclassified sequences</taxon>
        <taxon>metagenomes</taxon>
        <taxon>ecological metagenomes</taxon>
    </lineage>
</organism>
<evidence type="ECO:0000256" key="1">
    <source>
        <dbReference type="ARBA" id="ARBA00000448"/>
    </source>
</evidence>
<dbReference type="Gene3D" id="3.20.20.80">
    <property type="entry name" value="Glycosidases"/>
    <property type="match status" value="1"/>
</dbReference>
<evidence type="ECO:0000256" key="4">
    <source>
        <dbReference type="ARBA" id="ARBA00022801"/>
    </source>
</evidence>
<keyword evidence="8" id="KW-0624">Polysaccharide degradation</keyword>
<comment type="similarity">
    <text evidence="2">Belongs to the glycosyl hydrolase 1 family.</text>
</comment>
<evidence type="ECO:0000256" key="7">
    <source>
        <dbReference type="ARBA" id="ARBA00023295"/>
    </source>
</evidence>
<dbReference type="InterPro" id="IPR001360">
    <property type="entry name" value="Glyco_hydro_1"/>
</dbReference>
<protein>
    <recommendedName>
        <fullName evidence="3">beta-glucosidase</fullName>
        <ecNumber evidence="3">3.2.1.21</ecNumber>
    </recommendedName>
</protein>
<evidence type="ECO:0000256" key="2">
    <source>
        <dbReference type="ARBA" id="ARBA00010838"/>
    </source>
</evidence>
<reference evidence="9" key="1">
    <citation type="submission" date="2019-08" db="EMBL/GenBank/DDBJ databases">
        <authorList>
            <person name="Kucharzyk K."/>
            <person name="Murdoch R.W."/>
            <person name="Higgins S."/>
            <person name="Loffler F."/>
        </authorList>
    </citation>
    <scope>NUCLEOTIDE SEQUENCE</scope>
</reference>
<comment type="catalytic activity">
    <reaction evidence="1">
        <text>Hydrolysis of terminal, non-reducing beta-D-glucosyl residues with release of beta-D-glucose.</text>
        <dbReference type="EC" id="3.2.1.21"/>
    </reaction>
</comment>
<dbReference type="NCBIfam" id="TIGR03356">
    <property type="entry name" value="BGL"/>
    <property type="match status" value="1"/>
</dbReference>
<sequence length="443" mass="50736">MQRLEFAPDFLWGCATASYQVEGAIEEDGRKPSIWDIFCAQEGTIMGGDDGSIAVDQYHRYAEDVQLMSDLGFQAYRFSLAWPRILPDGRGEINLKGLEYYIKLSKALKAKGIKVVATLYHWDLPQVLQDEGGWAVRSTAYAFAEYAKVCFTYLGEYVDQWITLNEPFCSAYLGYLWGVHAPGIKDPKQAFKAVHYLNLAHGLAVNEYRNIGLSAPIGTTLNPSWPRPATRRVEDKKASELARALFTDVYLLPLLGKGYPQSMKEELHINFPIEPGDMEIISQKIDFIGINYYQEQAVTYDPQEPFLFKEVPVWQRTTNQGWPVVPNGLLRLLKYFDTETGGMDLYITENGCASDDSVECGRVHDHFRCDYLNQHFAVCKQAIDEGVNLKGFFVWSFVDNFEWAWGYSRRFGIVYVDYETQRRIPKDSAYMMRDIIAGYCEYM</sequence>
<dbReference type="AlphaFoldDB" id="A0A644Y2V4"/>
<keyword evidence="5" id="KW-0136">Cellulose degradation</keyword>
<gene>
    <name evidence="9" type="primary">bglA_9</name>
    <name evidence="9" type="ORF">SDC9_69137</name>
</gene>
<dbReference type="PROSITE" id="PS00653">
    <property type="entry name" value="GLYCOSYL_HYDROL_F1_2"/>
    <property type="match status" value="1"/>
</dbReference>
<comment type="caution">
    <text evidence="9">The sequence shown here is derived from an EMBL/GenBank/DDBJ whole genome shotgun (WGS) entry which is preliminary data.</text>
</comment>
<accession>A0A644Y2V4</accession>
<dbReference type="GO" id="GO:0005829">
    <property type="term" value="C:cytosol"/>
    <property type="evidence" value="ECO:0007669"/>
    <property type="project" value="TreeGrafter"/>
</dbReference>
<proteinExistence type="inferred from homology"/>
<keyword evidence="6" id="KW-0119">Carbohydrate metabolism</keyword>
<dbReference type="InterPro" id="IPR017853">
    <property type="entry name" value="GH"/>
</dbReference>
<evidence type="ECO:0000256" key="3">
    <source>
        <dbReference type="ARBA" id="ARBA00012744"/>
    </source>
</evidence>
<dbReference type="GO" id="GO:0030245">
    <property type="term" value="P:cellulose catabolic process"/>
    <property type="evidence" value="ECO:0007669"/>
    <property type="project" value="UniProtKB-KW"/>
</dbReference>